<dbReference type="EMBL" id="LDZY01000013">
    <property type="protein sequence ID" value="KLU64558.1"/>
    <property type="molecule type" value="Genomic_DNA"/>
</dbReference>
<protein>
    <submittedName>
        <fullName evidence="4">Regulatory protein BlaR1</fullName>
    </submittedName>
</protein>
<dbReference type="CDD" id="cd07341">
    <property type="entry name" value="M56_BlaR1_MecR1_like"/>
    <property type="match status" value="1"/>
</dbReference>
<proteinExistence type="predicted"/>
<dbReference type="InterPro" id="IPR018711">
    <property type="entry name" value="NAGPA"/>
</dbReference>
<gene>
    <name evidence="4" type="primary">blaR1_2</name>
    <name evidence="4" type="ORF">DEAC_c35040</name>
</gene>
<dbReference type="InterPro" id="IPR052173">
    <property type="entry name" value="Beta-lactam_resp_regulator"/>
</dbReference>
<accession>A0A0J1FNL0</accession>
<name>A0A0J1FNL0_9FIRM</name>
<feature type="transmembrane region" description="Helical" evidence="1">
    <location>
        <begin position="12"/>
        <end position="33"/>
    </location>
</feature>
<evidence type="ECO:0000256" key="1">
    <source>
        <dbReference type="SAM" id="Phobius"/>
    </source>
</evidence>
<dbReference type="PANTHER" id="PTHR34978:SF3">
    <property type="entry name" value="SLR0241 PROTEIN"/>
    <property type="match status" value="1"/>
</dbReference>
<comment type="caution">
    <text evidence="4">The sequence shown here is derived from an EMBL/GenBank/DDBJ whole genome shotgun (WGS) entry which is preliminary data.</text>
</comment>
<dbReference type="AlphaFoldDB" id="A0A0J1FNL0"/>
<dbReference type="STRING" id="476652.DEAC_c35040"/>
<keyword evidence="1" id="KW-0472">Membrane</keyword>
<keyword evidence="5" id="KW-1185">Reference proteome</keyword>
<dbReference type="InterPro" id="IPR008756">
    <property type="entry name" value="Peptidase_M56"/>
</dbReference>
<keyword evidence="1" id="KW-0812">Transmembrane</keyword>
<feature type="transmembrane region" description="Helical" evidence="1">
    <location>
        <begin position="131"/>
        <end position="153"/>
    </location>
</feature>
<dbReference type="Pfam" id="PF05569">
    <property type="entry name" value="Peptidase_M56"/>
    <property type="match status" value="1"/>
</dbReference>
<organism evidence="4 5">
    <name type="scientific">Desulfosporosinus acididurans</name>
    <dbReference type="NCBI Taxonomy" id="476652"/>
    <lineage>
        <taxon>Bacteria</taxon>
        <taxon>Bacillati</taxon>
        <taxon>Bacillota</taxon>
        <taxon>Clostridia</taxon>
        <taxon>Eubacteriales</taxon>
        <taxon>Desulfitobacteriaceae</taxon>
        <taxon>Desulfosporosinus</taxon>
    </lineage>
</organism>
<evidence type="ECO:0000259" key="2">
    <source>
        <dbReference type="Pfam" id="PF05569"/>
    </source>
</evidence>
<reference evidence="4 5" key="1">
    <citation type="submission" date="2015-06" db="EMBL/GenBank/DDBJ databases">
        <title>Draft genome of the moderately acidophilic sulfate reducer Candidatus Desulfosporosinus acididurans strain M1.</title>
        <authorList>
            <person name="Poehlein A."/>
            <person name="Petzsch P."/>
            <person name="Johnson B.D."/>
            <person name="Schloemann M."/>
            <person name="Daniel R."/>
            <person name="Muehling M."/>
        </authorList>
    </citation>
    <scope>NUCLEOTIDE SEQUENCE [LARGE SCALE GENOMIC DNA]</scope>
    <source>
        <strain evidence="4 5">M1</strain>
    </source>
</reference>
<feature type="transmembrane region" description="Helical" evidence="1">
    <location>
        <begin position="45"/>
        <end position="64"/>
    </location>
</feature>
<keyword evidence="1" id="KW-1133">Transmembrane helix</keyword>
<feature type="domain" description="Phosphodiester glycosidase" evidence="3">
    <location>
        <begin position="433"/>
        <end position="610"/>
    </location>
</feature>
<dbReference type="Pfam" id="PF09992">
    <property type="entry name" value="NAGPA"/>
    <property type="match status" value="1"/>
</dbReference>
<feature type="transmembrane region" description="Helical" evidence="1">
    <location>
        <begin position="335"/>
        <end position="354"/>
    </location>
</feature>
<sequence length="611" mass="67745">MLLQQLVNYLSLFNWVMMISAKASIFVILLLGVKFALRAKLGVRYHYMLWSVLLIGLLLPWTPASSVSVYNFLDFSQLQQSIAAIFNQSHQLDYEKKEVQSHLDNTPVAVSTDNKAISTATAQRSSNGVPIIIQLIYIDWFSGVLLLSVLTVISNKQFSAKIGNELITDERLLSNFNNLKLKLKIDTEIPLVRTRYVQSPALFGLFRPRILLPFGFEQTFNSEQINYILLHELVHFKRKDLWVNWIARLLVTIHWFNPLLWYAYFRMKEDQEMACDARAISRITPEQANDYAYTLIKLAETYSSAPRMACIASLGGSKSQIKKRLLMIAKPKKTSVNWLLLSVVVIGVIAFTTFTSPKVSAEPIYNQNANNRQIDGTAKAIDSSSGITIEDITGPTYRGKVMLIQDPKRVKLAVTKNIGITGERVSDFVKDTGAIAGINAGGFYDPDGKGNGAIPDGITLQDGKIVSNNIGDKAVNIAGFDKQGKLVLGRMTAKQLQDNNMREAVTFSPNLMVNGKVVIAGDGGWGIAPRTGIGQRADGTVIFVVIDGRQPSWSLGATLGDLAKVFENYHAVNAVNLDGGSSSEMFFQGKVQNRLWNVFGERYLATAFVVK</sequence>
<evidence type="ECO:0000259" key="3">
    <source>
        <dbReference type="Pfam" id="PF09992"/>
    </source>
</evidence>
<dbReference type="PATRIC" id="fig|476652.3.peg.3697"/>
<feature type="domain" description="Peptidase M56" evidence="2">
    <location>
        <begin position="16"/>
        <end position="328"/>
    </location>
</feature>
<dbReference type="PANTHER" id="PTHR34978">
    <property type="entry name" value="POSSIBLE SENSOR-TRANSDUCER PROTEIN BLAR"/>
    <property type="match status" value="1"/>
</dbReference>
<evidence type="ECO:0000313" key="5">
    <source>
        <dbReference type="Proteomes" id="UP000036356"/>
    </source>
</evidence>
<evidence type="ECO:0000313" key="4">
    <source>
        <dbReference type="EMBL" id="KLU64558.1"/>
    </source>
</evidence>
<dbReference type="Proteomes" id="UP000036356">
    <property type="component" value="Unassembled WGS sequence"/>
</dbReference>